<dbReference type="Proteomes" id="UP001642464">
    <property type="component" value="Unassembled WGS sequence"/>
</dbReference>
<proteinExistence type="predicted"/>
<feature type="region of interest" description="Disordered" evidence="1">
    <location>
        <begin position="57"/>
        <end position="79"/>
    </location>
</feature>
<evidence type="ECO:0000313" key="2">
    <source>
        <dbReference type="EMBL" id="CAK9048980.1"/>
    </source>
</evidence>
<sequence length="142" mass="16166">DWTDLQSTGFLQGLTPQEVISKVKACHGEATEQDVHQEFLKSIDDYLHMVTVPEDKKLKKMTQGEEEHERSGHLPKSTECPACIRESGSKIFHYKGLEPHYGTLYMDLGKINVPDVNGWEYFLVAGLRVRGDKDKPVLVPWL</sequence>
<evidence type="ECO:0000313" key="3">
    <source>
        <dbReference type="Proteomes" id="UP001642464"/>
    </source>
</evidence>
<feature type="compositionally biased region" description="Basic and acidic residues" evidence="1">
    <location>
        <begin position="57"/>
        <end position="72"/>
    </location>
</feature>
<feature type="non-terminal residue" evidence="2">
    <location>
        <position position="142"/>
    </location>
</feature>
<protein>
    <submittedName>
        <fullName evidence="2">Uncharacterized protein</fullName>
    </submittedName>
</protein>
<reference evidence="2 3" key="1">
    <citation type="submission" date="2024-02" db="EMBL/GenBank/DDBJ databases">
        <authorList>
            <person name="Chen Y."/>
            <person name="Shah S."/>
            <person name="Dougan E. K."/>
            <person name="Thang M."/>
            <person name="Chan C."/>
        </authorList>
    </citation>
    <scope>NUCLEOTIDE SEQUENCE [LARGE SCALE GENOMIC DNA]</scope>
</reference>
<gene>
    <name evidence="2" type="ORF">SCF082_LOCUS27206</name>
</gene>
<evidence type="ECO:0000256" key="1">
    <source>
        <dbReference type="SAM" id="MobiDB-lite"/>
    </source>
</evidence>
<dbReference type="EMBL" id="CAXAMM010020930">
    <property type="protein sequence ID" value="CAK9048980.1"/>
    <property type="molecule type" value="Genomic_DNA"/>
</dbReference>
<comment type="caution">
    <text evidence="2">The sequence shown here is derived from an EMBL/GenBank/DDBJ whole genome shotgun (WGS) entry which is preliminary data.</text>
</comment>
<accession>A0ABP0MFR7</accession>
<organism evidence="2 3">
    <name type="scientific">Durusdinium trenchii</name>
    <dbReference type="NCBI Taxonomy" id="1381693"/>
    <lineage>
        <taxon>Eukaryota</taxon>
        <taxon>Sar</taxon>
        <taxon>Alveolata</taxon>
        <taxon>Dinophyceae</taxon>
        <taxon>Suessiales</taxon>
        <taxon>Symbiodiniaceae</taxon>
        <taxon>Durusdinium</taxon>
    </lineage>
</organism>
<keyword evidence="3" id="KW-1185">Reference proteome</keyword>
<feature type="non-terminal residue" evidence="2">
    <location>
        <position position="1"/>
    </location>
</feature>
<name>A0ABP0MFR7_9DINO</name>